<feature type="non-terminal residue" evidence="2">
    <location>
        <position position="373"/>
    </location>
</feature>
<name>A0A6J4NZB8_9CHLR</name>
<protein>
    <recommendedName>
        <fullName evidence="1">Methyltransferase domain-containing protein</fullName>
    </recommendedName>
</protein>
<gene>
    <name evidence="2" type="ORF">AVDCRST_MAG93-9978</name>
</gene>
<feature type="domain" description="Methyltransferase" evidence="1">
    <location>
        <begin position="213"/>
        <end position="304"/>
    </location>
</feature>
<dbReference type="AlphaFoldDB" id="A0A6J4NZB8"/>
<sequence length="373" mass="41791">MSPLFTHTGIGNRPVIYAGRFVDLVARVNLPGHYGICGEEDVPSRFSAAVDEATTLIVLDPRSFPFNAMTEDRWDVPLIVVLPRGFDAASLTAMFSTTLFERLGFFDRIVTADSDVWKGLRQRYCWAENQRIELTTDDPGEVAVNLCALLEAESTPEAALCDDGYEVSRYQEGGDFRRDLRCIKAVHRVQAEALKPRFVVTRGERTDDVKIHVLEVGTGAGHWAGSFDPAKTRFFGVDRSEGMIEAARSNFPNQRFDQLGPNLLLPYDDGYFDLVFGVAVMQRNPPRVRRTLLSEMCRVARPAGRLLFLENFVTVSQREKSTIPPMSALEFVDLILEETSGQVVLEHVEALRYPQDDLFRGGVLSLLRLGVAR</sequence>
<proteinExistence type="predicted"/>
<dbReference type="Gene3D" id="3.40.50.150">
    <property type="entry name" value="Vaccinia Virus protein VP39"/>
    <property type="match status" value="1"/>
</dbReference>
<evidence type="ECO:0000313" key="2">
    <source>
        <dbReference type="EMBL" id="CAA9396073.1"/>
    </source>
</evidence>
<organism evidence="2">
    <name type="scientific">uncultured Chloroflexia bacterium</name>
    <dbReference type="NCBI Taxonomy" id="1672391"/>
    <lineage>
        <taxon>Bacteria</taxon>
        <taxon>Bacillati</taxon>
        <taxon>Chloroflexota</taxon>
        <taxon>Chloroflexia</taxon>
        <taxon>environmental samples</taxon>
    </lineage>
</organism>
<dbReference type="InterPro" id="IPR041698">
    <property type="entry name" value="Methyltransf_25"/>
</dbReference>
<dbReference type="InterPro" id="IPR050508">
    <property type="entry name" value="Methyltransf_Superfamily"/>
</dbReference>
<dbReference type="Pfam" id="PF13649">
    <property type="entry name" value="Methyltransf_25"/>
    <property type="match status" value="1"/>
</dbReference>
<dbReference type="GO" id="GO:0008168">
    <property type="term" value="F:methyltransferase activity"/>
    <property type="evidence" value="ECO:0007669"/>
    <property type="project" value="TreeGrafter"/>
</dbReference>
<dbReference type="PANTHER" id="PTHR42912">
    <property type="entry name" value="METHYLTRANSFERASE"/>
    <property type="match status" value="1"/>
</dbReference>
<evidence type="ECO:0000259" key="1">
    <source>
        <dbReference type="Pfam" id="PF13649"/>
    </source>
</evidence>
<dbReference type="SUPFAM" id="SSF53335">
    <property type="entry name" value="S-adenosyl-L-methionine-dependent methyltransferases"/>
    <property type="match status" value="1"/>
</dbReference>
<dbReference type="InterPro" id="IPR029063">
    <property type="entry name" value="SAM-dependent_MTases_sf"/>
</dbReference>
<reference evidence="2" key="1">
    <citation type="submission" date="2020-02" db="EMBL/GenBank/DDBJ databases">
        <authorList>
            <person name="Meier V. D."/>
        </authorList>
    </citation>
    <scope>NUCLEOTIDE SEQUENCE</scope>
    <source>
        <strain evidence="2">AVDCRST_MAG93</strain>
    </source>
</reference>
<dbReference type="CDD" id="cd02440">
    <property type="entry name" value="AdoMet_MTases"/>
    <property type="match status" value="1"/>
</dbReference>
<accession>A0A6J4NZB8</accession>
<dbReference type="EMBL" id="CADCTR010003350">
    <property type="protein sequence ID" value="CAA9396073.1"/>
    <property type="molecule type" value="Genomic_DNA"/>
</dbReference>